<dbReference type="EMBL" id="NQXA01000001">
    <property type="protein sequence ID" value="PHQ31260.1"/>
    <property type="molecule type" value="Genomic_DNA"/>
</dbReference>
<comment type="caution">
    <text evidence="1">The sequence shown here is derived from an EMBL/GenBank/DDBJ whole genome shotgun (WGS) entry which is preliminary data.</text>
</comment>
<reference evidence="1 2" key="1">
    <citation type="submission" date="2017-08" db="EMBL/GenBank/DDBJ databases">
        <title>The whole genome shortgun sequences of strain Leeuwenhoekiella nanhaiensis G18 from the South China Sea.</title>
        <authorList>
            <person name="Liu Q."/>
        </authorList>
    </citation>
    <scope>NUCLEOTIDE SEQUENCE [LARGE SCALE GENOMIC DNA]</scope>
    <source>
        <strain evidence="1 2">G18</strain>
    </source>
</reference>
<dbReference type="PANTHER" id="PTHR38471">
    <property type="entry name" value="FOUR HELIX BUNDLE PROTEIN"/>
    <property type="match status" value="1"/>
</dbReference>
<dbReference type="Proteomes" id="UP000229433">
    <property type="component" value="Unassembled WGS sequence"/>
</dbReference>
<dbReference type="Gene3D" id="1.20.1440.60">
    <property type="entry name" value="23S rRNA-intervening sequence"/>
    <property type="match status" value="1"/>
</dbReference>
<dbReference type="PANTHER" id="PTHR38471:SF2">
    <property type="entry name" value="FOUR HELIX BUNDLE PROTEIN"/>
    <property type="match status" value="1"/>
</dbReference>
<evidence type="ECO:0000313" key="2">
    <source>
        <dbReference type="Proteomes" id="UP000229433"/>
    </source>
</evidence>
<name>A0A2G1VXC0_9FLAO</name>
<sequence>MSRELKNRTIEFAIACGELCSKLPVNRRYDAYCRQLIRCSASVGANYRAALRAKSDRDFLNKLKIVEEEVDESQFWLELLERIGEKEIHRIKILQKEASELTAIFVASIRKVRSKIKETKNGPGTK</sequence>
<gene>
    <name evidence="1" type="ORF">CJ305_03320</name>
</gene>
<dbReference type="InterPro" id="IPR012657">
    <property type="entry name" value="23S_rRNA-intervening_sequence"/>
</dbReference>
<dbReference type="InterPro" id="IPR036583">
    <property type="entry name" value="23S_rRNA_IVS_sf"/>
</dbReference>
<dbReference type="OrthoDB" id="285993at2"/>
<proteinExistence type="predicted"/>
<dbReference type="NCBIfam" id="TIGR02436">
    <property type="entry name" value="four helix bundle protein"/>
    <property type="match status" value="1"/>
</dbReference>
<accession>A0A2G1VXC0</accession>
<keyword evidence="2" id="KW-1185">Reference proteome</keyword>
<dbReference type="SUPFAM" id="SSF158446">
    <property type="entry name" value="IVS-encoded protein-like"/>
    <property type="match status" value="1"/>
</dbReference>
<dbReference type="PIRSF" id="PIRSF035652">
    <property type="entry name" value="CHP02436"/>
    <property type="match status" value="1"/>
</dbReference>
<evidence type="ECO:0000313" key="1">
    <source>
        <dbReference type="EMBL" id="PHQ31260.1"/>
    </source>
</evidence>
<dbReference type="Pfam" id="PF05635">
    <property type="entry name" value="23S_rRNA_IVP"/>
    <property type="match status" value="1"/>
</dbReference>
<organism evidence="1 2">
    <name type="scientific">Leeuwenhoekiella nanhaiensis</name>
    <dbReference type="NCBI Taxonomy" id="1655491"/>
    <lineage>
        <taxon>Bacteria</taxon>
        <taxon>Pseudomonadati</taxon>
        <taxon>Bacteroidota</taxon>
        <taxon>Flavobacteriia</taxon>
        <taxon>Flavobacteriales</taxon>
        <taxon>Flavobacteriaceae</taxon>
        <taxon>Leeuwenhoekiella</taxon>
    </lineage>
</organism>
<dbReference type="RefSeq" id="WP_099644800.1">
    <property type="nucleotide sequence ID" value="NZ_KZ319287.1"/>
</dbReference>
<protein>
    <submittedName>
        <fullName evidence="1">Four helix bundle protein</fullName>
    </submittedName>
</protein>
<dbReference type="AlphaFoldDB" id="A0A2G1VXC0"/>